<evidence type="ECO:0008006" key="3">
    <source>
        <dbReference type="Google" id="ProtNLM"/>
    </source>
</evidence>
<feature type="region of interest" description="Disordered" evidence="1">
    <location>
        <begin position="1"/>
        <end position="26"/>
    </location>
</feature>
<protein>
    <recommendedName>
        <fullName evidence="3">Band 7 domain-containing protein</fullName>
    </recommendedName>
</protein>
<accession>A0A7S0DB63</accession>
<evidence type="ECO:0000313" key="2">
    <source>
        <dbReference type="EMBL" id="CAD8449393.1"/>
    </source>
</evidence>
<reference evidence="2" key="1">
    <citation type="submission" date="2021-01" db="EMBL/GenBank/DDBJ databases">
        <authorList>
            <person name="Corre E."/>
            <person name="Pelletier E."/>
            <person name="Niang G."/>
            <person name="Scheremetjew M."/>
            <person name="Finn R."/>
            <person name="Kale V."/>
            <person name="Holt S."/>
            <person name="Cochrane G."/>
            <person name="Meng A."/>
            <person name="Brown T."/>
            <person name="Cohen L."/>
        </authorList>
    </citation>
    <scope>NUCLEOTIDE SEQUENCE</scope>
    <source>
        <strain evidence="2">CCMP2058</strain>
    </source>
</reference>
<name>A0A7S0DB63_9EUKA</name>
<dbReference type="AlphaFoldDB" id="A0A7S0DB63"/>
<feature type="region of interest" description="Disordered" evidence="1">
    <location>
        <begin position="539"/>
        <end position="575"/>
    </location>
</feature>
<evidence type="ECO:0000256" key="1">
    <source>
        <dbReference type="SAM" id="MobiDB-lite"/>
    </source>
</evidence>
<gene>
    <name evidence="2" type="ORF">LAMO00422_LOCUS9994</name>
</gene>
<sequence length="575" mass="62659">MSLALDNKIPSTTSATAPPPYGVGVTANEAKEKKSFEQRESSMPTGLVAAFSLGDDKKKPHLEIGELKIERVDEVKPPANSANFQTVEDDSDDSYLAAFEAIGVPIRRESGWLGMGHRVLPGQIGLISRRGVPEVASIGQHYTYIECRTLWKGIRPLSDKIIQHKNVTICNIGSNQGAFIQDIKHNIIPLGPGRYVFKQPYKLLTSVVSTIDRDGAMALQGSKLIYGASSTAPVNGRAAFVKVPVGYVGLFRDGNTIGEKPPGEYVIYKQGMEFLGNANVQEYGKNLDTIRVYTKDPTPVMVDVYVRVELHQPRILRGKTQYISLIDALEELVALKLKDTIGALTRNELQNPNEIPDYKGSSLAEYLKAVSTAELSEFAKSVGGSLLSIGFRVHYEDSYQNAMNNQAVQTLKVDTRLKNANAVAREEKIIAEGKKDSHLVLEQGRITAEVERVEKMAVAKAKAIRAIAEAEAAAIRTVANAYKGLDQQSIQATVLERLAAQGVQKVKEISDKTTVTFVPEGFSGMNSIDLAALRRISPASQQNIPESKPPSGLFQSPSRPESKSRARAAPRSFAG</sequence>
<proteinExistence type="predicted"/>
<dbReference type="EMBL" id="HBEM01014499">
    <property type="protein sequence ID" value="CAD8449393.1"/>
    <property type="molecule type" value="Transcribed_RNA"/>
</dbReference>
<organism evidence="2">
    <name type="scientific">Amorphochlora amoebiformis</name>
    <dbReference type="NCBI Taxonomy" id="1561963"/>
    <lineage>
        <taxon>Eukaryota</taxon>
        <taxon>Sar</taxon>
        <taxon>Rhizaria</taxon>
        <taxon>Cercozoa</taxon>
        <taxon>Chlorarachniophyceae</taxon>
        <taxon>Amorphochlora</taxon>
    </lineage>
</organism>